<feature type="signal peptide" evidence="7">
    <location>
        <begin position="1"/>
        <end position="22"/>
    </location>
</feature>
<evidence type="ECO:0000256" key="6">
    <source>
        <dbReference type="ARBA" id="ARBA00023288"/>
    </source>
</evidence>
<comment type="similarity">
    <text evidence="2">Belongs to the BMP lipoprotein family.</text>
</comment>
<dbReference type="Pfam" id="PF02608">
    <property type="entry name" value="Bmp"/>
    <property type="match status" value="1"/>
</dbReference>
<evidence type="ECO:0000313" key="10">
    <source>
        <dbReference type="Proteomes" id="UP001589692"/>
    </source>
</evidence>
<name>A0ABV6AJA6_9HYPH</name>
<dbReference type="PANTHER" id="PTHR34296">
    <property type="entry name" value="TRANSCRIPTIONAL ACTIVATOR PROTEIN MED"/>
    <property type="match status" value="1"/>
</dbReference>
<evidence type="ECO:0000256" key="7">
    <source>
        <dbReference type="SAM" id="SignalP"/>
    </source>
</evidence>
<dbReference type="EMBL" id="JBHMAA010000019">
    <property type="protein sequence ID" value="MFB9950714.1"/>
    <property type="molecule type" value="Genomic_DNA"/>
</dbReference>
<evidence type="ECO:0000256" key="2">
    <source>
        <dbReference type="ARBA" id="ARBA00008610"/>
    </source>
</evidence>
<feature type="domain" description="ABC transporter substrate-binding protein PnrA-like" evidence="8">
    <location>
        <begin position="36"/>
        <end position="339"/>
    </location>
</feature>
<dbReference type="InterPro" id="IPR050957">
    <property type="entry name" value="BMP_lipoprotein"/>
</dbReference>
<comment type="subcellular location">
    <subcellularLocation>
        <location evidence="1">Cell membrane</location>
        <topology evidence="1">Lipid-anchor</topology>
    </subcellularLocation>
</comment>
<evidence type="ECO:0000256" key="3">
    <source>
        <dbReference type="ARBA" id="ARBA00022475"/>
    </source>
</evidence>
<dbReference type="RefSeq" id="WP_377263353.1">
    <property type="nucleotide sequence ID" value="NZ_JBHMAA010000019.1"/>
</dbReference>
<dbReference type="Gene3D" id="3.40.50.2300">
    <property type="match status" value="2"/>
</dbReference>
<evidence type="ECO:0000256" key="4">
    <source>
        <dbReference type="ARBA" id="ARBA00022729"/>
    </source>
</evidence>
<evidence type="ECO:0000313" key="9">
    <source>
        <dbReference type="EMBL" id="MFB9950714.1"/>
    </source>
</evidence>
<evidence type="ECO:0000256" key="1">
    <source>
        <dbReference type="ARBA" id="ARBA00004193"/>
    </source>
</evidence>
<proteinExistence type="inferred from homology"/>
<reference evidence="9 10" key="1">
    <citation type="submission" date="2024-09" db="EMBL/GenBank/DDBJ databases">
        <authorList>
            <person name="Sun Q."/>
            <person name="Mori K."/>
        </authorList>
    </citation>
    <scope>NUCLEOTIDE SEQUENCE [LARGE SCALE GENOMIC DNA]</scope>
    <source>
        <strain evidence="9 10">TBRC 4938</strain>
    </source>
</reference>
<dbReference type="InterPro" id="IPR003760">
    <property type="entry name" value="PnrA-like"/>
</dbReference>
<keyword evidence="4 7" id="KW-0732">Signal</keyword>
<protein>
    <submittedName>
        <fullName evidence="9">BMP family protein</fullName>
    </submittedName>
</protein>
<comment type="caution">
    <text evidence="9">The sequence shown here is derived from an EMBL/GenBank/DDBJ whole genome shotgun (WGS) entry which is preliminary data.</text>
</comment>
<keyword evidence="5" id="KW-0472">Membrane</keyword>
<gene>
    <name evidence="9" type="ORF">ACFFP0_17820</name>
</gene>
<evidence type="ECO:0000256" key="5">
    <source>
        <dbReference type="ARBA" id="ARBA00023136"/>
    </source>
</evidence>
<sequence>MKNRRSVIITTFGAALAAFALATSGAGHPAFAEEQSIAGVLSGPLGDLSFMDSANAGFKKITSGLNIPVRVLEGNTSDAPGWERNLTQISSTGQYGLIIAGSTQISSTLKKVSAQFPDQKYVIFDNATVGPNVTGIAFAQNEGAFLAGALAALVTDHPDLFPRAKGSKKVGVIGGKDIPVIRDFIIGFEQGAKAVDPSIAVDIRFTDDFGNAQKGFDVATAMFNDGVDVIYQVAGGSGIGILKAGQTSGRYTIGTDTDQSPLQPESVVGSALKDVGAAVFNAAEAFSKGELKPGTTLISDLKSKGVDFVVNPKLTPDSITGELDTYRQKVVSGEIKVNSAFNK</sequence>
<dbReference type="InterPro" id="IPR028082">
    <property type="entry name" value="Peripla_BP_I"/>
</dbReference>
<keyword evidence="6" id="KW-0449">Lipoprotein</keyword>
<dbReference type="SUPFAM" id="SSF53822">
    <property type="entry name" value="Periplasmic binding protein-like I"/>
    <property type="match status" value="1"/>
</dbReference>
<feature type="chain" id="PRO_5045336684" evidence="7">
    <location>
        <begin position="23"/>
        <end position="343"/>
    </location>
</feature>
<dbReference type="PROSITE" id="PS51318">
    <property type="entry name" value="TAT"/>
    <property type="match status" value="1"/>
</dbReference>
<dbReference type="InterPro" id="IPR006311">
    <property type="entry name" value="TAT_signal"/>
</dbReference>
<evidence type="ECO:0000259" key="8">
    <source>
        <dbReference type="Pfam" id="PF02608"/>
    </source>
</evidence>
<keyword evidence="10" id="KW-1185">Reference proteome</keyword>
<keyword evidence="3" id="KW-1003">Cell membrane</keyword>
<organism evidence="9 10">
    <name type="scientific">Rhizobium puerariae</name>
    <dbReference type="NCBI Taxonomy" id="1585791"/>
    <lineage>
        <taxon>Bacteria</taxon>
        <taxon>Pseudomonadati</taxon>
        <taxon>Pseudomonadota</taxon>
        <taxon>Alphaproteobacteria</taxon>
        <taxon>Hyphomicrobiales</taxon>
        <taxon>Rhizobiaceae</taxon>
        <taxon>Rhizobium/Agrobacterium group</taxon>
        <taxon>Rhizobium</taxon>
    </lineage>
</organism>
<accession>A0ABV6AJA6</accession>
<dbReference type="PANTHER" id="PTHR34296:SF2">
    <property type="entry name" value="ABC TRANSPORTER GUANOSINE-BINDING PROTEIN NUPN"/>
    <property type="match status" value="1"/>
</dbReference>
<dbReference type="Proteomes" id="UP001589692">
    <property type="component" value="Unassembled WGS sequence"/>
</dbReference>